<keyword evidence="4" id="KW-1185">Reference proteome</keyword>
<accession>A0A7G9FML6</accession>
<name>A0A7G9FML6_9FIRM</name>
<evidence type="ECO:0000256" key="1">
    <source>
        <dbReference type="SAM" id="Coils"/>
    </source>
</evidence>
<sequence length="188" mass="21447">MEEAKIFGMKMSSAVTILCILVVLLIILIIFIIHKMNVMARKYEMLMSGKKGADLEKIIRIRFKEMDQVKVNARRVTKEHRQIKKHLSSCISKYALVKYDAFDKMAGKLSFVIALLNDENSGILLNSMHSREGCFTYAKEIVNGESYIQLSSEEKEALEQAKTVEEEIQDLTKEAEFEDADGNLNFDA</sequence>
<dbReference type="InterPro" id="IPR027981">
    <property type="entry name" value="DUF4446"/>
</dbReference>
<keyword evidence="2" id="KW-1133">Transmembrane helix</keyword>
<evidence type="ECO:0000313" key="3">
    <source>
        <dbReference type="EMBL" id="QNL99797.1"/>
    </source>
</evidence>
<keyword evidence="1" id="KW-0175">Coiled coil</keyword>
<reference evidence="3 4" key="1">
    <citation type="submission" date="2020-08" db="EMBL/GenBank/DDBJ databases">
        <authorList>
            <person name="Liu C."/>
            <person name="Sun Q."/>
        </authorList>
    </citation>
    <scope>NUCLEOTIDE SEQUENCE [LARGE SCALE GENOMIC DNA]</scope>
    <source>
        <strain evidence="3 4">NSJ-4</strain>
    </source>
</reference>
<evidence type="ECO:0000256" key="2">
    <source>
        <dbReference type="SAM" id="Phobius"/>
    </source>
</evidence>
<keyword evidence="2" id="KW-0812">Transmembrane</keyword>
<keyword evidence="2" id="KW-0472">Membrane</keyword>
<protein>
    <submittedName>
        <fullName evidence="3">DUF4446 family protein</fullName>
    </submittedName>
</protein>
<dbReference type="AlphaFoldDB" id="A0A7G9FML6"/>
<dbReference type="RefSeq" id="WP_249321345.1">
    <property type="nucleotide sequence ID" value="NZ_CP060632.1"/>
</dbReference>
<dbReference type="KEGG" id="wcp:H9Q76_00330"/>
<feature type="coiled-coil region" evidence="1">
    <location>
        <begin position="147"/>
        <end position="181"/>
    </location>
</feature>
<organism evidence="3 4">
    <name type="scientific">Wujia chipingensis</name>
    <dbReference type="NCBI Taxonomy" id="2763670"/>
    <lineage>
        <taxon>Bacteria</taxon>
        <taxon>Bacillati</taxon>
        <taxon>Bacillota</taxon>
        <taxon>Clostridia</taxon>
        <taxon>Lachnospirales</taxon>
        <taxon>Lachnospiraceae</taxon>
        <taxon>Wujia</taxon>
    </lineage>
</organism>
<proteinExistence type="predicted"/>
<dbReference type="Pfam" id="PF14584">
    <property type="entry name" value="DUF4446"/>
    <property type="match status" value="1"/>
</dbReference>
<feature type="transmembrane region" description="Helical" evidence="2">
    <location>
        <begin position="12"/>
        <end position="33"/>
    </location>
</feature>
<dbReference type="Proteomes" id="UP000515819">
    <property type="component" value="Chromosome"/>
</dbReference>
<evidence type="ECO:0000313" key="4">
    <source>
        <dbReference type="Proteomes" id="UP000515819"/>
    </source>
</evidence>
<dbReference type="EMBL" id="CP060632">
    <property type="protein sequence ID" value="QNL99797.1"/>
    <property type="molecule type" value="Genomic_DNA"/>
</dbReference>
<gene>
    <name evidence="3" type="ORF">H9Q76_00330</name>
</gene>